<sequence>MAARVVEETKNTIYHFGPDLIRSTYLEKYPKPRQLGRLQATAGPHKSGGDPHIAGRALDIILDATVEQERAVADQLVDVFLTMRERMRWGGLIYNGEEWNSAGIKFPRTGSAINRHLSHIHIEWGAKSAEQVDPDDFKPLLICMLMQVR</sequence>
<evidence type="ECO:0000313" key="1">
    <source>
        <dbReference type="EMBL" id="UNP31857.1"/>
    </source>
</evidence>
<dbReference type="EMBL" id="CP093547">
    <property type="protein sequence ID" value="UNP31857.1"/>
    <property type="molecule type" value="Genomic_DNA"/>
</dbReference>
<reference evidence="1 2" key="1">
    <citation type="submission" date="2022-03" db="EMBL/GenBank/DDBJ databases">
        <title>Complete genome sequence of Lysobacter capsici VKM B-2533 and Lysobacter gummosus 10.1.1, promising sources of lytic agents.</title>
        <authorList>
            <person name="Tarlachkov S.V."/>
            <person name="Kudryakova I.V."/>
            <person name="Afoshin A.S."/>
            <person name="Leontyevskaya E.A."/>
            <person name="Leontyevskaya N.V."/>
        </authorList>
    </citation>
    <scope>NUCLEOTIDE SEQUENCE [LARGE SCALE GENOMIC DNA]</scope>
    <source>
        <strain evidence="1 2">10.1.1</strain>
    </source>
</reference>
<gene>
    <name evidence="1" type="ORF">MOV92_11650</name>
</gene>
<proteinExistence type="predicted"/>
<dbReference type="RefSeq" id="WP_057942953.1">
    <property type="nucleotide sequence ID" value="NZ_CP011131.1"/>
</dbReference>
<protein>
    <submittedName>
        <fullName evidence="1">Uncharacterized protein</fullName>
    </submittedName>
</protein>
<organism evidence="1 2">
    <name type="scientific">Lysobacter gummosus</name>
    <dbReference type="NCBI Taxonomy" id="262324"/>
    <lineage>
        <taxon>Bacteria</taxon>
        <taxon>Pseudomonadati</taxon>
        <taxon>Pseudomonadota</taxon>
        <taxon>Gammaproteobacteria</taxon>
        <taxon>Lysobacterales</taxon>
        <taxon>Lysobacteraceae</taxon>
        <taxon>Lysobacter</taxon>
    </lineage>
</organism>
<name>A0ABY3XJQ4_9GAMM</name>
<keyword evidence="2" id="KW-1185">Reference proteome</keyword>
<dbReference type="Proteomes" id="UP000829194">
    <property type="component" value="Chromosome"/>
</dbReference>
<evidence type="ECO:0000313" key="2">
    <source>
        <dbReference type="Proteomes" id="UP000829194"/>
    </source>
</evidence>
<accession>A0ABY3XJQ4</accession>